<accession>A0A437R085</accession>
<comment type="caution">
    <text evidence="1">The sequence shown here is derived from an EMBL/GenBank/DDBJ whole genome shotgun (WGS) entry which is preliminary data.</text>
</comment>
<evidence type="ECO:0000313" key="2">
    <source>
        <dbReference type="Proteomes" id="UP000283077"/>
    </source>
</evidence>
<reference evidence="1 2" key="1">
    <citation type="submission" date="2019-01" db="EMBL/GenBank/DDBJ databases">
        <authorList>
            <person name="Chen W.-M."/>
        </authorList>
    </citation>
    <scope>NUCLEOTIDE SEQUENCE [LARGE SCALE GENOMIC DNA]</scope>
    <source>
        <strain evidence="1 2">KYPC3</strain>
    </source>
</reference>
<dbReference type="AlphaFoldDB" id="A0A437R085"/>
<protein>
    <submittedName>
        <fullName evidence="1">Uncharacterized protein</fullName>
    </submittedName>
</protein>
<sequence length="71" mass="8148">MAQSLVSKGLAAITKIHNSVLFYVFWYPKFSARSKMELIKKRAIAGWGVFIERLDQQKTHTIKIINPKSLV</sequence>
<evidence type="ECO:0000313" key="1">
    <source>
        <dbReference type="EMBL" id="RVU40168.1"/>
    </source>
</evidence>
<name>A0A437R085_9GAMM</name>
<proteinExistence type="predicted"/>
<organism evidence="1 2">
    <name type="scientific">Rheinheimera riviphila</name>
    <dbReference type="NCBI Taxonomy" id="1834037"/>
    <lineage>
        <taxon>Bacteria</taxon>
        <taxon>Pseudomonadati</taxon>
        <taxon>Pseudomonadota</taxon>
        <taxon>Gammaproteobacteria</taxon>
        <taxon>Chromatiales</taxon>
        <taxon>Chromatiaceae</taxon>
        <taxon>Rheinheimera</taxon>
    </lineage>
</organism>
<dbReference type="EMBL" id="SACS01000006">
    <property type="protein sequence ID" value="RVU40168.1"/>
    <property type="molecule type" value="Genomic_DNA"/>
</dbReference>
<dbReference type="RefSeq" id="WP_127698499.1">
    <property type="nucleotide sequence ID" value="NZ_SACS01000006.1"/>
</dbReference>
<gene>
    <name evidence="1" type="ORF">EOE67_07935</name>
</gene>
<keyword evidence="2" id="KW-1185">Reference proteome</keyword>
<dbReference type="Proteomes" id="UP000283077">
    <property type="component" value="Unassembled WGS sequence"/>
</dbReference>